<protein>
    <recommendedName>
        <fullName evidence="6">Starch synthase catalytic domain-containing protein</fullName>
    </recommendedName>
</protein>
<dbReference type="EMBL" id="CACTIH010009066">
    <property type="protein sequence ID" value="CAA3022274.1"/>
    <property type="molecule type" value="Genomic_DNA"/>
</dbReference>
<organism evidence="7 8">
    <name type="scientific">Olea europaea subsp. europaea</name>
    <dbReference type="NCBI Taxonomy" id="158383"/>
    <lineage>
        <taxon>Eukaryota</taxon>
        <taxon>Viridiplantae</taxon>
        <taxon>Streptophyta</taxon>
        <taxon>Embryophyta</taxon>
        <taxon>Tracheophyta</taxon>
        <taxon>Spermatophyta</taxon>
        <taxon>Magnoliopsida</taxon>
        <taxon>eudicotyledons</taxon>
        <taxon>Gunneridae</taxon>
        <taxon>Pentapetalae</taxon>
        <taxon>asterids</taxon>
        <taxon>lamiids</taxon>
        <taxon>Lamiales</taxon>
        <taxon>Oleaceae</taxon>
        <taxon>Oleeae</taxon>
        <taxon>Olea</taxon>
    </lineage>
</organism>
<dbReference type="OrthoDB" id="512920at2759"/>
<comment type="pathway">
    <text evidence="1">Glycan biosynthesis; starch biosynthesis.</text>
</comment>
<dbReference type="PANTHER" id="PTHR45825">
    <property type="entry name" value="GRANULE-BOUND STARCH SYNTHASE 1, CHLOROPLASTIC/AMYLOPLASTIC"/>
    <property type="match status" value="1"/>
</dbReference>
<proteinExistence type="predicted"/>
<feature type="compositionally biased region" description="Acidic residues" evidence="5">
    <location>
        <begin position="88"/>
        <end position="99"/>
    </location>
</feature>
<evidence type="ECO:0000259" key="6">
    <source>
        <dbReference type="Pfam" id="PF08323"/>
    </source>
</evidence>
<evidence type="ECO:0000256" key="2">
    <source>
        <dbReference type="ARBA" id="ARBA00022676"/>
    </source>
</evidence>
<gene>
    <name evidence="7" type="ORF">OLEA9_A015237</name>
</gene>
<comment type="caution">
    <text evidence="7">The sequence shown here is derived from an EMBL/GenBank/DDBJ whole genome shotgun (WGS) entry which is preliminary data.</text>
</comment>
<sequence>MASIRTFQTAVDSSMLLNGRNCHRPMIPILAYRPKIFVDAGGMSNCHKDGFSRIFSEDNVGRLSLYCGSVGWRRRTEFVQAIRKGSEEAESGDDKEDDALQATTEKSGKVLDMHKDLLRQIAERENLDSNELPYKESNEKFQLSVLQQLKVIRTMKTLIMKACPQGAFTLPSFSSPGPEAFPNKDSYKSLNNAAETIITGSETSTKLDSDKLKDANVGTTFLNYTPSSLKYEINKNDKQSSLEDANVKVQDPIGEDVKPPTLPLAGPSVMNIILVAAECAPWSKAGGLGDVAGALRESLARRGHRVMVVAPRYGNYAEPQHLEVRKIYKIDGQDMKVTYFQTYIDGVDFVFMDSPVFRYIENNIYGGNHVDILKRMVLFCKAAVEVPWLVPCGGVCYGDGNLVFIVNDRHTALLLVYLKAYYRDNGLMKYTRSVIVIHNIAHQVCPYSPTHGLRDDLILVNPQCKAALQKELGLPVPADVPLLVGGLKDTMQPFNPFKETGLGWTFARAETNELINALGNCLLTYQQYKKSREGLQRQGMMQDLSWDNAAQNYVEVLIAAKYRW</sequence>
<dbReference type="Gramene" id="OE9A015237T1">
    <property type="protein sequence ID" value="OE9A015237C1"/>
    <property type="gene ID" value="OE9A015237"/>
</dbReference>
<dbReference type="AlphaFoldDB" id="A0A8S0UU29"/>
<dbReference type="Proteomes" id="UP000594638">
    <property type="component" value="Unassembled WGS sequence"/>
</dbReference>
<dbReference type="Pfam" id="PF08323">
    <property type="entry name" value="Glyco_transf_5"/>
    <property type="match status" value="1"/>
</dbReference>
<evidence type="ECO:0000313" key="8">
    <source>
        <dbReference type="Proteomes" id="UP000594638"/>
    </source>
</evidence>
<feature type="domain" description="Starch synthase catalytic" evidence="6">
    <location>
        <begin position="271"/>
        <end position="446"/>
    </location>
</feature>
<dbReference type="InterPro" id="IPR013534">
    <property type="entry name" value="Starch_synth_cat_dom"/>
</dbReference>
<name>A0A8S0UU29_OLEEU</name>
<evidence type="ECO:0000256" key="5">
    <source>
        <dbReference type="SAM" id="MobiDB-lite"/>
    </source>
</evidence>
<keyword evidence="8" id="KW-1185">Reference proteome</keyword>
<dbReference type="GO" id="GO:0016757">
    <property type="term" value="F:glycosyltransferase activity"/>
    <property type="evidence" value="ECO:0007669"/>
    <property type="project" value="UniProtKB-KW"/>
</dbReference>
<keyword evidence="2" id="KW-0328">Glycosyltransferase</keyword>
<evidence type="ECO:0000256" key="1">
    <source>
        <dbReference type="ARBA" id="ARBA00004727"/>
    </source>
</evidence>
<dbReference type="GO" id="GO:0019252">
    <property type="term" value="P:starch biosynthetic process"/>
    <property type="evidence" value="ECO:0007669"/>
    <property type="project" value="UniProtKB-KW"/>
</dbReference>
<feature type="region of interest" description="Disordered" evidence="5">
    <location>
        <begin position="85"/>
        <end position="106"/>
    </location>
</feature>
<evidence type="ECO:0000313" key="7">
    <source>
        <dbReference type="EMBL" id="CAA3022274.1"/>
    </source>
</evidence>
<evidence type="ECO:0000256" key="3">
    <source>
        <dbReference type="ARBA" id="ARBA00022679"/>
    </source>
</evidence>
<keyword evidence="3" id="KW-0808">Transferase</keyword>
<keyword evidence="4" id="KW-0750">Starch biosynthesis</keyword>
<accession>A0A8S0UU29</accession>
<dbReference type="PANTHER" id="PTHR45825:SF2">
    <property type="entry name" value="STARCH SYNTHASE 2, CHLOROPLASTIC_AMYLOPLASTIC"/>
    <property type="match status" value="1"/>
</dbReference>
<evidence type="ECO:0000256" key="4">
    <source>
        <dbReference type="ARBA" id="ARBA00022922"/>
    </source>
</evidence>
<dbReference type="Gene3D" id="3.40.50.2000">
    <property type="entry name" value="Glycogen Phosphorylase B"/>
    <property type="match status" value="1"/>
</dbReference>
<reference evidence="7 8" key="1">
    <citation type="submission" date="2019-12" db="EMBL/GenBank/DDBJ databases">
        <authorList>
            <person name="Alioto T."/>
            <person name="Alioto T."/>
            <person name="Gomez Garrido J."/>
        </authorList>
    </citation>
    <scope>NUCLEOTIDE SEQUENCE [LARGE SCALE GENOMIC DNA]</scope>
</reference>
<dbReference type="SUPFAM" id="SSF53756">
    <property type="entry name" value="UDP-Glycosyltransferase/glycogen phosphorylase"/>
    <property type="match status" value="2"/>
</dbReference>